<name>A0A8K0N2W8_COCNU</name>
<evidence type="ECO:0000313" key="3">
    <source>
        <dbReference type="Proteomes" id="UP000797356"/>
    </source>
</evidence>
<protein>
    <submittedName>
        <fullName evidence="2">Uncharacterized protein</fullName>
    </submittedName>
</protein>
<dbReference type="AlphaFoldDB" id="A0A8K0N2W8"/>
<organism evidence="2 3">
    <name type="scientific">Cocos nucifera</name>
    <name type="common">Coconut palm</name>
    <dbReference type="NCBI Taxonomy" id="13894"/>
    <lineage>
        <taxon>Eukaryota</taxon>
        <taxon>Viridiplantae</taxon>
        <taxon>Streptophyta</taxon>
        <taxon>Embryophyta</taxon>
        <taxon>Tracheophyta</taxon>
        <taxon>Spermatophyta</taxon>
        <taxon>Magnoliopsida</taxon>
        <taxon>Liliopsida</taxon>
        <taxon>Arecaceae</taxon>
        <taxon>Arecoideae</taxon>
        <taxon>Cocoseae</taxon>
        <taxon>Attaleinae</taxon>
        <taxon>Cocos</taxon>
    </lineage>
</organism>
<reference evidence="2" key="2">
    <citation type="submission" date="2019-07" db="EMBL/GenBank/DDBJ databases">
        <authorList>
            <person name="Yang Y."/>
            <person name="Bocs S."/>
            <person name="Baudouin L."/>
        </authorList>
    </citation>
    <scope>NUCLEOTIDE SEQUENCE</scope>
    <source>
        <tissue evidence="2">Spear leaf of Hainan Tall coconut</tissue>
    </source>
</reference>
<dbReference type="EMBL" id="CM017877">
    <property type="protein sequence ID" value="KAG1347378.1"/>
    <property type="molecule type" value="Genomic_DNA"/>
</dbReference>
<keyword evidence="3" id="KW-1185">Reference proteome</keyword>
<evidence type="ECO:0000256" key="1">
    <source>
        <dbReference type="SAM" id="MobiDB-lite"/>
    </source>
</evidence>
<dbReference type="Proteomes" id="UP000797356">
    <property type="component" value="Chromosome 6"/>
</dbReference>
<comment type="caution">
    <text evidence="2">The sequence shown here is derived from an EMBL/GenBank/DDBJ whole genome shotgun (WGS) entry which is preliminary data.</text>
</comment>
<gene>
    <name evidence="2" type="ORF">COCNU_06G012070</name>
</gene>
<accession>A0A8K0N2W8</accession>
<proteinExistence type="predicted"/>
<feature type="compositionally biased region" description="Gly residues" evidence="1">
    <location>
        <begin position="1"/>
        <end position="12"/>
    </location>
</feature>
<sequence length="76" mass="8404">MEKKTGGGGEGGRSSADFGKGNRSYAKVVQGRSRQAMWTTHRITEKEVERLQQYFTDILEFSEEEMAASSKGSGKI</sequence>
<reference evidence="2" key="1">
    <citation type="journal article" date="2017" name="Gigascience">
        <title>The genome draft of coconut (Cocos nucifera).</title>
        <authorList>
            <person name="Xiao Y."/>
            <person name="Xu P."/>
            <person name="Fan H."/>
            <person name="Baudouin L."/>
            <person name="Xia W."/>
            <person name="Bocs S."/>
            <person name="Xu J."/>
            <person name="Li Q."/>
            <person name="Guo A."/>
            <person name="Zhou L."/>
            <person name="Li J."/>
            <person name="Wu Y."/>
            <person name="Ma Z."/>
            <person name="Armero A."/>
            <person name="Issali A.E."/>
            <person name="Liu N."/>
            <person name="Peng M."/>
            <person name="Yang Y."/>
        </authorList>
    </citation>
    <scope>NUCLEOTIDE SEQUENCE</scope>
    <source>
        <tissue evidence="2">Spear leaf of Hainan Tall coconut</tissue>
    </source>
</reference>
<feature type="region of interest" description="Disordered" evidence="1">
    <location>
        <begin position="1"/>
        <end position="31"/>
    </location>
</feature>
<evidence type="ECO:0000313" key="2">
    <source>
        <dbReference type="EMBL" id="KAG1347378.1"/>
    </source>
</evidence>